<protein>
    <recommendedName>
        <fullName evidence="2">diphosphomevalonate decarboxylase</fullName>
        <ecNumber evidence="2">4.1.1.33</ecNumber>
    </recommendedName>
</protein>
<sequence length="303" mass="34354">MDSYSLGYANIALVKYWGKKSKDPVLPYNPNISLRLDNLLSKTKIEKNDNNIDEFYINDEKQSQEEVDKMIKFISKFTPTNREAITIRSYNTVPTAAGLSSSSSGTMALVLACNEYFKLNKTTKELVEIAKEGSGSSCRSFYKLAAWLEDGSVEELECSLDFGMMVLVVNEDRKKISSRVAMERCVQTSTTFDAWVEKAKSDFVLMKEALKDADFEKIGEITESNALAMHGTTSTSTPSFSFLTEESHIAMDIVKELRSKGYKCYFTMDAGPNVKVLYLREDQDKLYEEISKLWKKKIILCME</sequence>
<dbReference type="EC" id="4.1.1.33" evidence="2"/>
<dbReference type="GO" id="GO:0019287">
    <property type="term" value="P:isopentenyl diphosphate biosynthetic process, mevalonate pathway"/>
    <property type="evidence" value="ECO:0007669"/>
    <property type="project" value="InterPro"/>
</dbReference>
<dbReference type="InterPro" id="IPR005935">
    <property type="entry name" value="Mev_decarb"/>
</dbReference>
<keyword evidence="7" id="KW-0067">ATP-binding</keyword>
<dbReference type="AlphaFoldDB" id="A0A134A623"/>
<evidence type="ECO:0000256" key="1">
    <source>
        <dbReference type="ARBA" id="ARBA00008831"/>
    </source>
</evidence>
<dbReference type="InterPro" id="IPR014721">
    <property type="entry name" value="Ribsml_uS5_D2-typ_fold_subgr"/>
</dbReference>
<proteinExistence type="inferred from homology"/>
<feature type="domain" description="Mvd1 C-terminal" evidence="10">
    <location>
        <begin position="165"/>
        <end position="295"/>
    </location>
</feature>
<keyword evidence="3" id="KW-0444">Lipid biosynthesis</keyword>
<evidence type="ECO:0000256" key="8">
    <source>
        <dbReference type="ARBA" id="ARBA00023098"/>
    </source>
</evidence>
<dbReference type="STRING" id="1379.HMPREF3186_00162"/>
<evidence type="ECO:0000313" key="13">
    <source>
        <dbReference type="Proteomes" id="UP000070355"/>
    </source>
</evidence>
<dbReference type="InterPro" id="IPR036554">
    <property type="entry name" value="GHMP_kinase_C_sf"/>
</dbReference>
<dbReference type="InterPro" id="IPR053859">
    <property type="entry name" value="MVD-like_N"/>
</dbReference>
<keyword evidence="6" id="KW-0418">Kinase</keyword>
<evidence type="ECO:0000256" key="5">
    <source>
        <dbReference type="ARBA" id="ARBA00022741"/>
    </source>
</evidence>
<evidence type="ECO:0000256" key="2">
    <source>
        <dbReference type="ARBA" id="ARBA00012296"/>
    </source>
</evidence>
<evidence type="ECO:0000256" key="3">
    <source>
        <dbReference type="ARBA" id="ARBA00022516"/>
    </source>
</evidence>
<reference evidence="13" key="1">
    <citation type="submission" date="2016-01" db="EMBL/GenBank/DDBJ databases">
        <authorList>
            <person name="Mitreva M."/>
            <person name="Pepin K.H."/>
            <person name="Mihindukulasuriya K.A."/>
            <person name="Fulton R."/>
            <person name="Fronick C."/>
            <person name="O'Laughlin M."/>
            <person name="Miner T."/>
            <person name="Herter B."/>
            <person name="Rosa B.A."/>
            <person name="Cordes M."/>
            <person name="Tomlinson C."/>
            <person name="Wollam A."/>
            <person name="Palsikar V.B."/>
            <person name="Mardis E.R."/>
            <person name="Wilson R.K."/>
        </authorList>
    </citation>
    <scope>NUCLEOTIDE SEQUENCE [LARGE SCALE GENOMIC DNA]</scope>
    <source>
        <strain evidence="13">DNF01167</strain>
    </source>
</reference>
<dbReference type="PIRSF" id="PIRSF015950">
    <property type="entry name" value="Mev_P_decrbx"/>
    <property type="match status" value="1"/>
</dbReference>
<dbReference type="Gene3D" id="3.30.230.10">
    <property type="match status" value="1"/>
</dbReference>
<dbReference type="PROSITE" id="PS00627">
    <property type="entry name" value="GHMP_KINASES_ATP"/>
    <property type="match status" value="1"/>
</dbReference>
<dbReference type="RefSeq" id="WP_060913469.1">
    <property type="nucleotide sequence ID" value="NZ_KQ959924.1"/>
</dbReference>
<dbReference type="GO" id="GO:0005524">
    <property type="term" value="F:ATP binding"/>
    <property type="evidence" value="ECO:0007669"/>
    <property type="project" value="UniProtKB-KW"/>
</dbReference>
<feature type="domain" description="Diphosphomevalonate decarboxylase-like N-terminal" evidence="11">
    <location>
        <begin position="8"/>
        <end position="150"/>
    </location>
</feature>
<dbReference type="Pfam" id="PF22700">
    <property type="entry name" value="MVD-like_N"/>
    <property type="match status" value="1"/>
</dbReference>
<evidence type="ECO:0000313" key="12">
    <source>
        <dbReference type="EMBL" id="KXB63132.1"/>
    </source>
</evidence>
<evidence type="ECO:0000256" key="4">
    <source>
        <dbReference type="ARBA" id="ARBA00022679"/>
    </source>
</evidence>
<dbReference type="SUPFAM" id="SSF54211">
    <property type="entry name" value="Ribosomal protein S5 domain 2-like"/>
    <property type="match status" value="1"/>
</dbReference>
<dbReference type="Pfam" id="PF18376">
    <property type="entry name" value="MDD_C"/>
    <property type="match status" value="1"/>
</dbReference>
<dbReference type="PATRIC" id="fig|1379.3.peg.159"/>
<dbReference type="NCBIfam" id="TIGR01240">
    <property type="entry name" value="mevDPdecarb"/>
    <property type="match status" value="1"/>
</dbReference>
<dbReference type="OrthoDB" id="5498344at2"/>
<dbReference type="GO" id="GO:0004163">
    <property type="term" value="F:diphosphomevalonate decarboxylase activity"/>
    <property type="evidence" value="ECO:0007669"/>
    <property type="project" value="UniProtKB-EC"/>
</dbReference>
<keyword evidence="4" id="KW-0808">Transferase</keyword>
<evidence type="ECO:0000259" key="10">
    <source>
        <dbReference type="Pfam" id="PF18376"/>
    </source>
</evidence>
<dbReference type="PANTHER" id="PTHR10977">
    <property type="entry name" value="DIPHOSPHOMEVALONATE DECARBOXYLASE"/>
    <property type="match status" value="1"/>
</dbReference>
<dbReference type="InterPro" id="IPR029765">
    <property type="entry name" value="Mev_diP_decarb"/>
</dbReference>
<dbReference type="SUPFAM" id="SSF55060">
    <property type="entry name" value="GHMP Kinase, C-terminal domain"/>
    <property type="match status" value="1"/>
</dbReference>
<evidence type="ECO:0000259" key="11">
    <source>
        <dbReference type="Pfam" id="PF22700"/>
    </source>
</evidence>
<evidence type="ECO:0000256" key="6">
    <source>
        <dbReference type="ARBA" id="ARBA00022777"/>
    </source>
</evidence>
<name>A0A134A623_9BACL</name>
<accession>A0A134A623</accession>
<evidence type="ECO:0000256" key="7">
    <source>
        <dbReference type="ARBA" id="ARBA00022840"/>
    </source>
</evidence>
<keyword evidence="8" id="KW-0443">Lipid metabolism</keyword>
<dbReference type="InterPro" id="IPR020568">
    <property type="entry name" value="Ribosomal_Su5_D2-typ_SF"/>
</dbReference>
<comment type="caution">
    <text evidence="12">The sequence shown here is derived from an EMBL/GenBank/DDBJ whole genome shotgun (WGS) entry which is preliminary data.</text>
</comment>
<dbReference type="GO" id="GO:0016301">
    <property type="term" value="F:kinase activity"/>
    <property type="evidence" value="ECO:0007669"/>
    <property type="project" value="UniProtKB-KW"/>
</dbReference>
<comment type="similarity">
    <text evidence="1">Belongs to the diphosphomevalonate decarboxylase family.</text>
</comment>
<dbReference type="InterPro" id="IPR041431">
    <property type="entry name" value="Mvd1_C"/>
</dbReference>
<dbReference type="Gene3D" id="3.30.70.890">
    <property type="entry name" value="GHMP kinase, C-terminal domain"/>
    <property type="match status" value="1"/>
</dbReference>
<keyword evidence="9" id="KW-0456">Lyase</keyword>
<keyword evidence="5" id="KW-0547">Nucleotide-binding</keyword>
<dbReference type="InterPro" id="IPR006203">
    <property type="entry name" value="GHMP_knse_ATP-bd_CS"/>
</dbReference>
<dbReference type="Proteomes" id="UP000070355">
    <property type="component" value="Unassembled WGS sequence"/>
</dbReference>
<gene>
    <name evidence="12" type="ORF">HMPREF3186_00162</name>
</gene>
<dbReference type="EMBL" id="LSDC01000017">
    <property type="protein sequence ID" value="KXB63132.1"/>
    <property type="molecule type" value="Genomic_DNA"/>
</dbReference>
<dbReference type="GO" id="GO:0005829">
    <property type="term" value="C:cytosol"/>
    <property type="evidence" value="ECO:0007669"/>
    <property type="project" value="InterPro"/>
</dbReference>
<evidence type="ECO:0000256" key="9">
    <source>
        <dbReference type="ARBA" id="ARBA00023239"/>
    </source>
</evidence>
<dbReference type="PANTHER" id="PTHR10977:SF3">
    <property type="entry name" value="DIPHOSPHOMEVALONATE DECARBOXYLASE"/>
    <property type="match status" value="1"/>
</dbReference>
<organism evidence="12 13">
    <name type="scientific">Gemella haemolysans</name>
    <dbReference type="NCBI Taxonomy" id="1379"/>
    <lineage>
        <taxon>Bacteria</taxon>
        <taxon>Bacillati</taxon>
        <taxon>Bacillota</taxon>
        <taxon>Bacilli</taxon>
        <taxon>Bacillales</taxon>
        <taxon>Gemellaceae</taxon>
        <taxon>Gemella</taxon>
    </lineage>
</organism>